<dbReference type="RefSeq" id="WP_183568676.1">
    <property type="nucleotide sequence ID" value="NZ_CBCSLB010000018.1"/>
</dbReference>
<dbReference type="PRINTS" id="PR00038">
    <property type="entry name" value="HTHLUXR"/>
</dbReference>
<name>A0A7W5GCD1_9BACL</name>
<evidence type="ECO:0000259" key="4">
    <source>
        <dbReference type="PROSITE" id="PS50043"/>
    </source>
</evidence>
<dbReference type="InterPro" id="IPR036388">
    <property type="entry name" value="WH-like_DNA-bd_sf"/>
</dbReference>
<dbReference type="InterPro" id="IPR016032">
    <property type="entry name" value="Sig_transdc_resp-reg_C-effctor"/>
</dbReference>
<dbReference type="Pfam" id="PF25873">
    <property type="entry name" value="WHD_MalT"/>
    <property type="match status" value="1"/>
</dbReference>
<evidence type="ECO:0000313" key="5">
    <source>
        <dbReference type="EMBL" id="MBB3154721.1"/>
    </source>
</evidence>
<dbReference type="Proteomes" id="UP000518605">
    <property type="component" value="Unassembled WGS sequence"/>
</dbReference>
<dbReference type="AlphaFoldDB" id="A0A7W5GCD1"/>
<dbReference type="InterPro" id="IPR000792">
    <property type="entry name" value="Tscrpt_reg_LuxR_C"/>
</dbReference>
<keyword evidence="6" id="KW-1185">Reference proteome</keyword>
<keyword evidence="2" id="KW-0238">DNA-binding</keyword>
<protein>
    <submittedName>
        <fullName evidence="5">LuxR family maltose regulon positive regulatory protein</fullName>
    </submittedName>
</protein>
<comment type="caution">
    <text evidence="5">The sequence shown here is derived from an EMBL/GenBank/DDBJ whole genome shotgun (WGS) entry which is preliminary data.</text>
</comment>
<dbReference type="InterPro" id="IPR059106">
    <property type="entry name" value="WHD_MalT"/>
</dbReference>
<gene>
    <name evidence="5" type="ORF">FHS16_004803</name>
</gene>
<dbReference type="Gene3D" id="1.25.40.10">
    <property type="entry name" value="Tetratricopeptide repeat domain"/>
    <property type="match status" value="1"/>
</dbReference>
<dbReference type="GO" id="GO:0003677">
    <property type="term" value="F:DNA binding"/>
    <property type="evidence" value="ECO:0007669"/>
    <property type="project" value="UniProtKB-KW"/>
</dbReference>
<keyword evidence="3" id="KW-0804">Transcription</keyword>
<dbReference type="InterPro" id="IPR011990">
    <property type="entry name" value="TPR-like_helical_dom_sf"/>
</dbReference>
<dbReference type="Gene3D" id="1.10.10.10">
    <property type="entry name" value="Winged helix-like DNA-binding domain superfamily/Winged helix DNA-binding domain"/>
    <property type="match status" value="1"/>
</dbReference>
<evidence type="ECO:0000256" key="1">
    <source>
        <dbReference type="ARBA" id="ARBA00023015"/>
    </source>
</evidence>
<dbReference type="SMART" id="SM00421">
    <property type="entry name" value="HTH_LUXR"/>
    <property type="match status" value="1"/>
</dbReference>
<dbReference type="EMBL" id="JACHXW010000018">
    <property type="protein sequence ID" value="MBB3154721.1"/>
    <property type="molecule type" value="Genomic_DNA"/>
</dbReference>
<dbReference type="Gene3D" id="3.40.50.300">
    <property type="entry name" value="P-loop containing nucleotide triphosphate hydrolases"/>
    <property type="match status" value="1"/>
</dbReference>
<keyword evidence="1" id="KW-0805">Transcription regulation</keyword>
<dbReference type="SUPFAM" id="SSF52540">
    <property type="entry name" value="P-loop containing nucleoside triphosphate hydrolases"/>
    <property type="match status" value="1"/>
</dbReference>
<dbReference type="PROSITE" id="PS00622">
    <property type="entry name" value="HTH_LUXR_1"/>
    <property type="match status" value="1"/>
</dbReference>
<dbReference type="CDD" id="cd06170">
    <property type="entry name" value="LuxR_C_like"/>
    <property type="match status" value="1"/>
</dbReference>
<dbReference type="GO" id="GO:0006355">
    <property type="term" value="P:regulation of DNA-templated transcription"/>
    <property type="evidence" value="ECO:0007669"/>
    <property type="project" value="InterPro"/>
</dbReference>
<dbReference type="SUPFAM" id="SSF46894">
    <property type="entry name" value="C-terminal effector domain of the bipartite response regulators"/>
    <property type="match status" value="1"/>
</dbReference>
<organism evidence="5 6">
    <name type="scientific">Paenibacillus endophyticus</name>
    <dbReference type="NCBI Taxonomy" id="1294268"/>
    <lineage>
        <taxon>Bacteria</taxon>
        <taxon>Bacillati</taxon>
        <taxon>Bacillota</taxon>
        <taxon>Bacilli</taxon>
        <taxon>Bacillales</taxon>
        <taxon>Paenibacillaceae</taxon>
        <taxon>Paenibacillus</taxon>
    </lineage>
</organism>
<dbReference type="Pfam" id="PF17874">
    <property type="entry name" value="TPR_MalT"/>
    <property type="match status" value="1"/>
</dbReference>
<proteinExistence type="predicted"/>
<dbReference type="InterPro" id="IPR041617">
    <property type="entry name" value="TPR_MalT"/>
</dbReference>
<dbReference type="PROSITE" id="PS50043">
    <property type="entry name" value="HTH_LUXR_2"/>
    <property type="match status" value="1"/>
</dbReference>
<accession>A0A7W5GCD1</accession>
<dbReference type="PANTHER" id="PTHR44688:SF16">
    <property type="entry name" value="DNA-BINDING TRANSCRIPTIONAL ACTIVATOR DEVR_DOSR"/>
    <property type="match status" value="1"/>
</dbReference>
<feature type="domain" description="HTH luxR-type" evidence="4">
    <location>
        <begin position="816"/>
        <end position="881"/>
    </location>
</feature>
<sequence length="886" mass="100205">MNDSTRAAELHQVEALLKTKLYLPESTPSHLTRSRLNQLLERALGARLTTVVAPPGFGKSTLVSSWIRQSGLKNGWLSLDSKENDPLRFWRYLRGSVEQALHIKLNGESGLGGFESAERLSAQLLHALIESSQQEEPLMLVLDDYHMIETDSIHEALYDWLCKLPASVHLILISRHEIPIPLGAMRANGRLNEISLSNLRFTDSEIDSYWHLQTGASPDSKTFRHLVHHTEGWAAMLQLSALSYAAGQISGVIKPLTGRNRHVADYLMEEVFSHISEETKRFMRKTSILDRLCPSLCSAVINEPDAGDSIQELVRRGLFLIPLDDEREWYRYHHLFADFLRVKLRKEEQAGMALLHSRAAEWYKSHGYLEEAIEQALFAGDERRAAAWMQQHAHIWLKVRETVLLRRWLDQLSIHTLNETGNLLLLLWIDLMDGHTEMAEVLLRKLNTALASMKADPQASGFFRMREEVRIIENFHAVLSGNFDHALALIQEYGGREDLPDPETPLLLSLGLELNEGTVPFIRGKFGFNGRIEYAESYHRAYGEFIEKNGLHESAYTSYQQIAMGEVCYLRNHLPLARSYAEEGIRLGRKFGTIGSYVPSVLLLSHILIAEQRSDEALDVMEEAMSHLRSHHQHTSVWYSKLAASIVIRQLQLGNSIPAREWADEYKRKAAERTTSRDDLFPDDEDFIYIQILMGVGKWEEACESAINALSIAQLHGNGLSELQGLLLLSEIYANRNNSIACRRLLLSAVRVGCYDGNIRSFLDSGPAVMERLGKYKAASSNSSLWSEKELSFIHMVCRQSENSETGNNQVFTNSVQSNIDVLTAREMEVFILMAQGLSNKAIAAELVLTEGTVKLHLHRVYSKLQAQGRVQAIRIAENSGLLEKL</sequence>
<evidence type="ECO:0000256" key="2">
    <source>
        <dbReference type="ARBA" id="ARBA00023125"/>
    </source>
</evidence>
<dbReference type="Pfam" id="PF00196">
    <property type="entry name" value="GerE"/>
    <property type="match status" value="1"/>
</dbReference>
<dbReference type="PANTHER" id="PTHR44688">
    <property type="entry name" value="DNA-BINDING TRANSCRIPTIONAL ACTIVATOR DEVR_DOSR"/>
    <property type="match status" value="1"/>
</dbReference>
<dbReference type="InterPro" id="IPR027417">
    <property type="entry name" value="P-loop_NTPase"/>
</dbReference>
<evidence type="ECO:0000256" key="3">
    <source>
        <dbReference type="ARBA" id="ARBA00023163"/>
    </source>
</evidence>
<evidence type="ECO:0000313" key="6">
    <source>
        <dbReference type="Proteomes" id="UP000518605"/>
    </source>
</evidence>
<reference evidence="5 6" key="1">
    <citation type="submission" date="2020-08" db="EMBL/GenBank/DDBJ databases">
        <title>Genomic Encyclopedia of Type Strains, Phase III (KMG-III): the genomes of soil and plant-associated and newly described type strains.</title>
        <authorList>
            <person name="Whitman W."/>
        </authorList>
    </citation>
    <scope>NUCLEOTIDE SEQUENCE [LARGE SCALE GENOMIC DNA]</scope>
    <source>
        <strain evidence="5 6">CECT 8234</strain>
    </source>
</reference>